<dbReference type="EMBL" id="GL888786">
    <property type="protein sequence ID" value="EGI58061.1"/>
    <property type="molecule type" value="Genomic_DNA"/>
</dbReference>
<dbReference type="Proteomes" id="UP000007755">
    <property type="component" value="Unassembled WGS sequence"/>
</dbReference>
<evidence type="ECO:0000313" key="2">
    <source>
        <dbReference type="EMBL" id="EGI58061.1"/>
    </source>
</evidence>
<accession>F4X669</accession>
<dbReference type="AlphaFoldDB" id="F4X669"/>
<dbReference type="OrthoDB" id="6630583at2759"/>
<evidence type="ECO:0000256" key="1">
    <source>
        <dbReference type="SAM" id="MobiDB-lite"/>
    </source>
</evidence>
<sequence length="493" mass="55994">MKNSDEPPAKRLKIKEEKIINSDEPPAKRLKIKEEKKEDDVLAEDNVLGDEGVLFDENILDEEEEKQEEEEEEEKDDDNEEEIIYINDLPFNFNNVSVEECIEYDGTSPLTKRRITVSHSRRSGGGGGEVKGRRGRGGGDGGVQNYNFRGYTSVNGGSSIGPDTKTSIHAVLDYDNDFDDYYDDEDHDIPINTHVTPIQGPIFLKNNTVPVIPLYSYPQLNNGTFVQIPRFSAMPKNRDRGSHVGIVTPEARNDMTSHIFTIKQIITKWHAINFVVIFHAYKFGYLSWCGAVTHKHELMSVCSLAVRRRKRSQNMFKKKSYALFFKLDTFLSGISPCCTESSCLPIAIHSDKHSAKKFFSDFVKKFHGMGHIWKNTSSSERSLNLSPLNATIVFPTLSIRIAPDTDEMLLKTTDLIKIRVTPLADSTVTERIRERSLLLNDLEEYINSDKRSRIHSATVVSAERSYMGDPKVWKRPNDCGGMHFGEKSFRQKS</sequence>
<evidence type="ECO:0000313" key="3">
    <source>
        <dbReference type="Proteomes" id="UP000007755"/>
    </source>
</evidence>
<organism evidence="3">
    <name type="scientific">Acromyrmex echinatior</name>
    <name type="common">Panamanian leafcutter ant</name>
    <name type="synonym">Acromyrmex octospinosus echinatior</name>
    <dbReference type="NCBI Taxonomy" id="103372"/>
    <lineage>
        <taxon>Eukaryota</taxon>
        <taxon>Metazoa</taxon>
        <taxon>Ecdysozoa</taxon>
        <taxon>Arthropoda</taxon>
        <taxon>Hexapoda</taxon>
        <taxon>Insecta</taxon>
        <taxon>Pterygota</taxon>
        <taxon>Neoptera</taxon>
        <taxon>Endopterygota</taxon>
        <taxon>Hymenoptera</taxon>
        <taxon>Apocrita</taxon>
        <taxon>Aculeata</taxon>
        <taxon>Formicoidea</taxon>
        <taxon>Formicidae</taxon>
        <taxon>Myrmicinae</taxon>
        <taxon>Acromyrmex</taxon>
    </lineage>
</organism>
<name>F4X669_ACREC</name>
<keyword evidence="3" id="KW-1185">Reference proteome</keyword>
<gene>
    <name evidence="2" type="ORF">G5I_13874</name>
</gene>
<protein>
    <submittedName>
        <fullName evidence="2">Uncharacterized protein</fullName>
    </submittedName>
</protein>
<feature type="region of interest" description="Disordered" evidence="1">
    <location>
        <begin position="39"/>
        <end position="81"/>
    </location>
</feature>
<reference evidence="2" key="1">
    <citation type="submission" date="2011-02" db="EMBL/GenBank/DDBJ databases">
        <title>The genome of the leaf-cutting ant Acromyrmex echinatior suggests key adaptations to social evolution and fungus farming.</title>
        <authorList>
            <person name="Nygaard S."/>
            <person name="Zhang G."/>
        </authorList>
    </citation>
    <scope>NUCLEOTIDE SEQUENCE</scope>
</reference>
<feature type="region of interest" description="Disordered" evidence="1">
    <location>
        <begin position="117"/>
        <end position="144"/>
    </location>
</feature>
<proteinExistence type="predicted"/>
<dbReference type="InParanoid" id="F4X669"/>
<feature type="compositionally biased region" description="Acidic residues" evidence="1">
    <location>
        <begin position="58"/>
        <end position="81"/>
    </location>
</feature>